<gene>
    <name evidence="2" type="ORF">UFOVP545_11</name>
</gene>
<keyword evidence="1" id="KW-0472">Membrane</keyword>
<feature type="transmembrane region" description="Helical" evidence="1">
    <location>
        <begin position="59"/>
        <end position="80"/>
    </location>
</feature>
<dbReference type="EMBL" id="LR796521">
    <property type="protein sequence ID" value="CAB4149601.1"/>
    <property type="molecule type" value="Genomic_DNA"/>
</dbReference>
<accession>A0A6J5MUC1</accession>
<keyword evidence="1" id="KW-0812">Transmembrane</keyword>
<keyword evidence="1" id="KW-1133">Transmembrane helix</keyword>
<name>A0A6J5MUC1_9CAUD</name>
<evidence type="ECO:0000313" key="2">
    <source>
        <dbReference type="EMBL" id="CAB4149601.1"/>
    </source>
</evidence>
<protein>
    <submittedName>
        <fullName evidence="2">Uncharacterized protein</fullName>
    </submittedName>
</protein>
<reference evidence="2" key="1">
    <citation type="submission" date="2020-04" db="EMBL/GenBank/DDBJ databases">
        <authorList>
            <person name="Chiriac C."/>
            <person name="Salcher M."/>
            <person name="Ghai R."/>
            <person name="Kavagutti S V."/>
        </authorList>
    </citation>
    <scope>NUCLEOTIDE SEQUENCE</scope>
</reference>
<sequence length="81" mass="8988">MADETAGVRINQNAIYAKQLEHGETLIKILQKLDNLETVPDRLREVELTLARLAWVERIAYTALSAALIGLISAVMSLVLK</sequence>
<organism evidence="2">
    <name type="scientific">uncultured Caudovirales phage</name>
    <dbReference type="NCBI Taxonomy" id="2100421"/>
    <lineage>
        <taxon>Viruses</taxon>
        <taxon>Duplodnaviria</taxon>
        <taxon>Heunggongvirae</taxon>
        <taxon>Uroviricota</taxon>
        <taxon>Caudoviricetes</taxon>
        <taxon>Peduoviridae</taxon>
        <taxon>Maltschvirus</taxon>
        <taxon>Maltschvirus maltsch</taxon>
    </lineage>
</organism>
<evidence type="ECO:0000256" key="1">
    <source>
        <dbReference type="SAM" id="Phobius"/>
    </source>
</evidence>
<proteinExistence type="predicted"/>